<evidence type="ECO:0000313" key="1">
    <source>
        <dbReference type="EMBL" id="MCX7538151.1"/>
    </source>
</evidence>
<dbReference type="AlphaFoldDB" id="A0A9Q4GMV7"/>
<proteinExistence type="predicted"/>
<organism evidence="1 2">
    <name type="scientific">Corynebacterium antarcticum</name>
    <dbReference type="NCBI Taxonomy" id="2800405"/>
    <lineage>
        <taxon>Bacteria</taxon>
        <taxon>Bacillati</taxon>
        <taxon>Actinomycetota</taxon>
        <taxon>Actinomycetes</taxon>
        <taxon>Mycobacteriales</taxon>
        <taxon>Corynebacteriaceae</taxon>
        <taxon>Corynebacterium</taxon>
    </lineage>
</organism>
<name>A0A9Q4GMV7_9CORY</name>
<gene>
    <name evidence="1" type="ORF">OS123_06305</name>
</gene>
<evidence type="ECO:0000313" key="2">
    <source>
        <dbReference type="Proteomes" id="UP001070238"/>
    </source>
</evidence>
<dbReference type="EMBL" id="JAPMKX010000002">
    <property type="protein sequence ID" value="MCX7538151.1"/>
    <property type="molecule type" value="Genomic_DNA"/>
</dbReference>
<sequence>MSVVHDLPTPSFLIPVSGGVAAFDPVTLGTAARGLSEKGLHVHLPVELGRGIPADLAVLAVITFSPPEGFPVSVTATIDTGRLTWDLSEPAEPWDFTDYRDAECYGVDIGEHNVVEVDGTPVASVPMRLPSGASVNVWFAEYPAETESIDAFGLLHRVDHLVSGYSRGEGKMFDRVVVPALDFTYATEAGGARVEEWEETTVLQRFAAALNEDGARVTAETEILETGPPPSIDQLPSEYVFGAKGPILTWFTQPGNPMPFSIIWSSSDGWSDPGEEIDLDSVELAGS</sequence>
<accession>A0A9Q4GMV7</accession>
<reference evidence="1" key="1">
    <citation type="submission" date="2022-11" db="EMBL/GenBank/DDBJ databases">
        <title>Corynebacterium sp. isolated from Penguins.</title>
        <authorList>
            <person name="Sedlar K."/>
            <person name="Svec P."/>
        </authorList>
    </citation>
    <scope>NUCLEOTIDE SEQUENCE</scope>
    <source>
        <strain evidence="1">P5875</strain>
    </source>
</reference>
<comment type="caution">
    <text evidence="1">The sequence shown here is derived from an EMBL/GenBank/DDBJ whole genome shotgun (WGS) entry which is preliminary data.</text>
</comment>
<dbReference type="RefSeq" id="WP_267169363.1">
    <property type="nucleotide sequence ID" value="NZ_JAPMKX010000002.1"/>
</dbReference>
<dbReference type="Proteomes" id="UP001070238">
    <property type="component" value="Unassembled WGS sequence"/>
</dbReference>
<protein>
    <submittedName>
        <fullName evidence="1">Uncharacterized protein</fullName>
    </submittedName>
</protein>